<dbReference type="EMBL" id="JAAAUQ010002292">
    <property type="protein sequence ID" value="KAF9125234.1"/>
    <property type="molecule type" value="Genomic_DNA"/>
</dbReference>
<evidence type="ECO:0000256" key="3">
    <source>
        <dbReference type="ARBA" id="ARBA00022676"/>
    </source>
</evidence>
<evidence type="ECO:0000256" key="6">
    <source>
        <dbReference type="ARBA" id="ARBA00047345"/>
    </source>
</evidence>
<accession>A0A9P5UYD4</accession>
<dbReference type="GO" id="GO:0005737">
    <property type="term" value="C:cytoplasm"/>
    <property type="evidence" value="ECO:0007669"/>
    <property type="project" value="TreeGrafter"/>
</dbReference>
<comment type="pathway">
    <text evidence="1 7">Glycan biosynthesis; glycogen biosynthesis.</text>
</comment>
<comment type="caution">
    <text evidence="8">The sequence shown here is derived from an EMBL/GenBank/DDBJ whole genome shotgun (WGS) entry which is preliminary data.</text>
</comment>
<proteinExistence type="inferred from homology"/>
<dbReference type="InterPro" id="IPR008631">
    <property type="entry name" value="Glycogen_synth"/>
</dbReference>
<dbReference type="AlphaFoldDB" id="A0A9P5UYD4"/>
<keyword evidence="4 7" id="KW-0808">Transferase</keyword>
<evidence type="ECO:0000256" key="7">
    <source>
        <dbReference type="RuleBase" id="RU363104"/>
    </source>
</evidence>
<dbReference type="GO" id="GO:0005978">
    <property type="term" value="P:glycogen biosynthetic process"/>
    <property type="evidence" value="ECO:0007669"/>
    <property type="project" value="UniProtKB-KW"/>
</dbReference>
<evidence type="ECO:0000256" key="1">
    <source>
        <dbReference type="ARBA" id="ARBA00004964"/>
    </source>
</evidence>
<gene>
    <name evidence="8" type="primary">GSY1_2</name>
    <name evidence="8" type="ORF">BG015_004936</name>
</gene>
<keyword evidence="9" id="KW-1185">Reference proteome</keyword>
<dbReference type="EC" id="2.4.1.11" evidence="7"/>
<evidence type="ECO:0000313" key="9">
    <source>
        <dbReference type="Proteomes" id="UP000748756"/>
    </source>
</evidence>
<keyword evidence="5 7" id="KW-0320">Glycogen biosynthesis</keyword>
<comment type="catalytic activity">
    <reaction evidence="6">
        <text>[(1-&gt;4)-alpha-D-glucosyl](n) + UDP-alpha-D-glucose = [(1-&gt;4)-alpha-D-glucosyl](n+1) + UDP + H(+)</text>
        <dbReference type="Rhea" id="RHEA:18549"/>
        <dbReference type="Rhea" id="RHEA-COMP:9584"/>
        <dbReference type="Rhea" id="RHEA-COMP:9587"/>
        <dbReference type="ChEBI" id="CHEBI:15378"/>
        <dbReference type="ChEBI" id="CHEBI:15444"/>
        <dbReference type="ChEBI" id="CHEBI:58223"/>
        <dbReference type="ChEBI" id="CHEBI:58885"/>
        <dbReference type="EC" id="2.4.1.11"/>
    </reaction>
    <physiologicalReaction direction="left-to-right" evidence="6">
        <dbReference type="Rhea" id="RHEA:18550"/>
    </physiologicalReaction>
</comment>
<dbReference type="OrthoDB" id="6335297at2759"/>
<dbReference type="PANTHER" id="PTHR10176">
    <property type="entry name" value="GLYCOGEN SYNTHASE"/>
    <property type="match status" value="1"/>
</dbReference>
<dbReference type="GO" id="GO:0004373">
    <property type="term" value="F:alpha-1,4-glucan glucosyltransferase (UDP-glucose donor) activity"/>
    <property type="evidence" value="ECO:0007669"/>
    <property type="project" value="UniProtKB-EC"/>
</dbReference>
<comment type="similarity">
    <text evidence="2 7">Belongs to the glycosyltransferase 3 family.</text>
</comment>
<evidence type="ECO:0000313" key="8">
    <source>
        <dbReference type="EMBL" id="KAF9125234.1"/>
    </source>
</evidence>
<evidence type="ECO:0000256" key="2">
    <source>
        <dbReference type="ARBA" id="ARBA00010686"/>
    </source>
</evidence>
<organism evidence="8 9">
    <name type="scientific">Linnemannia schmuckeri</name>
    <dbReference type="NCBI Taxonomy" id="64567"/>
    <lineage>
        <taxon>Eukaryota</taxon>
        <taxon>Fungi</taxon>
        <taxon>Fungi incertae sedis</taxon>
        <taxon>Mucoromycota</taxon>
        <taxon>Mortierellomycotina</taxon>
        <taxon>Mortierellomycetes</taxon>
        <taxon>Mortierellales</taxon>
        <taxon>Mortierellaceae</taxon>
        <taxon>Linnemannia</taxon>
    </lineage>
</organism>
<evidence type="ECO:0000256" key="5">
    <source>
        <dbReference type="ARBA" id="ARBA00023056"/>
    </source>
</evidence>
<sequence>MATQRNVHKPLLFEIAWEVANKVGGIYTVLKSKAPVTCHEYGDRYTMIGPLSYKTAPLEVETLEPDTPELRLTLESMKERGVKFLYGRWLIEGAPKVLLFDTGSVYHKLDEWKGDLWNVAGIPSPPNDHETNEAILFGYLVAWFLGEAWTVQY</sequence>
<dbReference type="PANTHER" id="PTHR10176:SF3">
    <property type="entry name" value="GLYCOGEN [STARCH] SYNTHASE"/>
    <property type="match status" value="1"/>
</dbReference>
<name>A0A9P5UYD4_9FUNG</name>
<comment type="function">
    <text evidence="7">Transfers the glycosyl residue from UDP-Glc to the non-reducing end of alpha-1,4-glucan.</text>
</comment>
<dbReference type="Proteomes" id="UP000748756">
    <property type="component" value="Unassembled WGS sequence"/>
</dbReference>
<reference evidence="8" key="1">
    <citation type="journal article" date="2020" name="Fungal Divers.">
        <title>Resolving the Mortierellaceae phylogeny through synthesis of multi-gene phylogenetics and phylogenomics.</title>
        <authorList>
            <person name="Vandepol N."/>
            <person name="Liber J."/>
            <person name="Desiro A."/>
            <person name="Na H."/>
            <person name="Kennedy M."/>
            <person name="Barry K."/>
            <person name="Grigoriev I.V."/>
            <person name="Miller A.N."/>
            <person name="O'Donnell K."/>
            <person name="Stajich J.E."/>
            <person name="Bonito G."/>
        </authorList>
    </citation>
    <scope>NUCLEOTIDE SEQUENCE</scope>
    <source>
        <strain evidence="8">NRRL 6426</strain>
    </source>
</reference>
<evidence type="ECO:0000256" key="4">
    <source>
        <dbReference type="ARBA" id="ARBA00022679"/>
    </source>
</evidence>
<keyword evidence="3 7" id="KW-0328">Glycosyltransferase</keyword>
<dbReference type="Gene3D" id="3.40.50.2000">
    <property type="entry name" value="Glycogen Phosphorylase B"/>
    <property type="match status" value="1"/>
</dbReference>
<protein>
    <recommendedName>
        <fullName evidence="7">Glycogen [starch] synthase</fullName>
        <ecNumber evidence="7">2.4.1.11</ecNumber>
    </recommendedName>
</protein>
<dbReference type="Pfam" id="PF05693">
    <property type="entry name" value="Glycogen_syn"/>
    <property type="match status" value="1"/>
</dbReference>